<proteinExistence type="predicted"/>
<dbReference type="AlphaFoldDB" id="A0A3P6QFF0"/>
<evidence type="ECO:0000313" key="2">
    <source>
        <dbReference type="Proteomes" id="UP000281553"/>
    </source>
</evidence>
<dbReference type="OrthoDB" id="6270666at2759"/>
<reference evidence="1 2" key="1">
    <citation type="submission" date="2018-11" db="EMBL/GenBank/DDBJ databases">
        <authorList>
            <consortium name="Pathogen Informatics"/>
        </authorList>
    </citation>
    <scope>NUCLEOTIDE SEQUENCE [LARGE SCALE GENOMIC DNA]</scope>
</reference>
<protein>
    <submittedName>
        <fullName evidence="1">Uncharacterized protein</fullName>
    </submittedName>
</protein>
<name>A0A3P6QFF0_DIBLA</name>
<evidence type="ECO:0000313" key="1">
    <source>
        <dbReference type="EMBL" id="VDK41243.1"/>
    </source>
</evidence>
<sequence length="73" mass="8251">MNDLTENAIGKLLHRYHQAVPSSLPDLKLKANFGIAAPEMPALVFTHDEEWKEAANGFNVKKMIDFLSQKDVR</sequence>
<keyword evidence="2" id="KW-1185">Reference proteome</keyword>
<gene>
    <name evidence="1" type="ORF">DILT_LOCUS1220</name>
</gene>
<dbReference type="Proteomes" id="UP000281553">
    <property type="component" value="Unassembled WGS sequence"/>
</dbReference>
<accession>A0A3P6QFF0</accession>
<organism evidence="1 2">
    <name type="scientific">Dibothriocephalus latus</name>
    <name type="common">Fish tapeworm</name>
    <name type="synonym">Diphyllobothrium latum</name>
    <dbReference type="NCBI Taxonomy" id="60516"/>
    <lineage>
        <taxon>Eukaryota</taxon>
        <taxon>Metazoa</taxon>
        <taxon>Spiralia</taxon>
        <taxon>Lophotrochozoa</taxon>
        <taxon>Platyhelminthes</taxon>
        <taxon>Cestoda</taxon>
        <taxon>Eucestoda</taxon>
        <taxon>Diphyllobothriidea</taxon>
        <taxon>Diphyllobothriidae</taxon>
        <taxon>Dibothriocephalus</taxon>
    </lineage>
</organism>
<dbReference type="EMBL" id="UYRU01007588">
    <property type="protein sequence ID" value="VDK41243.1"/>
    <property type="molecule type" value="Genomic_DNA"/>
</dbReference>